<dbReference type="Pfam" id="PF10280">
    <property type="entry name" value="Med11"/>
    <property type="match status" value="1"/>
</dbReference>
<dbReference type="GO" id="GO:0003712">
    <property type="term" value="F:transcription coregulator activity"/>
    <property type="evidence" value="ECO:0007669"/>
    <property type="project" value="InterPro"/>
</dbReference>
<dbReference type="InterPro" id="IPR019404">
    <property type="entry name" value="Mediator_Med11"/>
</dbReference>
<name>A0A914D0U2_9BILA</name>
<evidence type="ECO:0000256" key="1">
    <source>
        <dbReference type="ARBA" id="ARBA00004123"/>
    </source>
</evidence>
<sequence length="148" mass="16628">MNKQSIGSFTYVQMYSSRSPSPTTSTPDLGPDLVDRINDINEIDAKISELMKNVMSCINELEKEKPLKKNVEEMGAKFKTNLTKIESELTKQLDYLGNVCVGSEHQGSLFTSQQNMELAAHAVNSLHAQLADISNETFQKETFQDDHR</sequence>
<reference evidence="8" key="1">
    <citation type="submission" date="2022-11" db="UniProtKB">
        <authorList>
            <consortium name="WormBaseParasite"/>
        </authorList>
    </citation>
    <scope>IDENTIFICATION</scope>
</reference>
<keyword evidence="6" id="KW-0805">Transcription regulation</keyword>
<evidence type="ECO:0000256" key="6">
    <source>
        <dbReference type="RuleBase" id="RU364147"/>
    </source>
</evidence>
<evidence type="ECO:0000256" key="5">
    <source>
        <dbReference type="ARBA" id="ARBA00032011"/>
    </source>
</evidence>
<dbReference type="Gene3D" id="1.10.287.3490">
    <property type="match status" value="1"/>
</dbReference>
<evidence type="ECO:0000313" key="7">
    <source>
        <dbReference type="Proteomes" id="UP000887540"/>
    </source>
</evidence>
<comment type="similarity">
    <text evidence="2 6">Belongs to the Mediator complex subunit 11 family.</text>
</comment>
<dbReference type="AlphaFoldDB" id="A0A914D0U2"/>
<dbReference type="GO" id="GO:0006357">
    <property type="term" value="P:regulation of transcription by RNA polymerase II"/>
    <property type="evidence" value="ECO:0007669"/>
    <property type="project" value="InterPro"/>
</dbReference>
<keyword evidence="7" id="KW-1185">Reference proteome</keyword>
<proteinExistence type="inferred from homology"/>
<keyword evidence="4 6" id="KW-0539">Nucleus</keyword>
<evidence type="ECO:0000256" key="2">
    <source>
        <dbReference type="ARBA" id="ARBA00008186"/>
    </source>
</evidence>
<dbReference type="WBParaSite" id="ACRNAN_scaffold16644.g32683.t1">
    <property type="protein sequence ID" value="ACRNAN_scaffold16644.g32683.t1"/>
    <property type="gene ID" value="ACRNAN_scaffold16644.g32683"/>
</dbReference>
<gene>
    <name evidence="6" type="primary">MED11</name>
</gene>
<keyword evidence="6" id="KW-0010">Activator</keyword>
<dbReference type="PANTHER" id="PTHR22890">
    <property type="entry name" value="MEDIATOR OF RNA POLYMERASE II TRANSCRIPTION SUBUNIT 11"/>
    <property type="match status" value="1"/>
</dbReference>
<evidence type="ECO:0000313" key="8">
    <source>
        <dbReference type="WBParaSite" id="ACRNAN_scaffold16644.g32683.t1"/>
    </source>
</evidence>
<dbReference type="GO" id="GO:0016592">
    <property type="term" value="C:mediator complex"/>
    <property type="evidence" value="ECO:0007669"/>
    <property type="project" value="InterPro"/>
</dbReference>
<accession>A0A914D0U2</accession>
<evidence type="ECO:0000256" key="4">
    <source>
        <dbReference type="ARBA" id="ARBA00023242"/>
    </source>
</evidence>
<protein>
    <recommendedName>
        <fullName evidence="3 6">Mediator of RNA polymerase II transcription subunit 11</fullName>
    </recommendedName>
    <alternativeName>
        <fullName evidence="5 6">Mediator complex subunit 11</fullName>
    </alternativeName>
</protein>
<evidence type="ECO:0000256" key="3">
    <source>
        <dbReference type="ARBA" id="ARBA00019621"/>
    </source>
</evidence>
<comment type="function">
    <text evidence="6">Component of the Mediator complex, a coactivator involved in the regulated transcription of nearly all RNA polymerase II-dependent genes. Mediator functions as a bridge to convey information from gene-specific regulatory proteins to the basal RNA polymerase II transcription machinery. Mediator is recruited to promoters by direct interactions with regulatory proteins and serves as a scaffold for the assembly of a functional pre-initiation complex with RNA polymerase II and the general transcription factors.</text>
</comment>
<comment type="subcellular location">
    <subcellularLocation>
        <location evidence="1 6">Nucleus</location>
    </subcellularLocation>
</comment>
<comment type="subunit">
    <text evidence="6">Component of the Mediator complex.</text>
</comment>
<keyword evidence="6" id="KW-0804">Transcription</keyword>
<dbReference type="Proteomes" id="UP000887540">
    <property type="component" value="Unplaced"/>
</dbReference>
<organism evidence="7 8">
    <name type="scientific">Acrobeloides nanus</name>
    <dbReference type="NCBI Taxonomy" id="290746"/>
    <lineage>
        <taxon>Eukaryota</taxon>
        <taxon>Metazoa</taxon>
        <taxon>Ecdysozoa</taxon>
        <taxon>Nematoda</taxon>
        <taxon>Chromadorea</taxon>
        <taxon>Rhabditida</taxon>
        <taxon>Tylenchina</taxon>
        <taxon>Cephalobomorpha</taxon>
        <taxon>Cephaloboidea</taxon>
        <taxon>Cephalobidae</taxon>
        <taxon>Acrobeloides</taxon>
    </lineage>
</organism>